<dbReference type="Pfam" id="PF13368">
    <property type="entry name" value="Toprim_C_rpt"/>
    <property type="match status" value="2"/>
</dbReference>
<feature type="site" description="Interaction with DNA" evidence="8">
    <location>
        <position position="516"/>
    </location>
</feature>
<feature type="domain" description="Toprim" evidence="9">
    <location>
        <begin position="3"/>
        <end position="127"/>
    </location>
</feature>
<evidence type="ECO:0000256" key="4">
    <source>
        <dbReference type="ARBA" id="ARBA00022842"/>
    </source>
</evidence>
<keyword evidence="4" id="KW-0460">Magnesium</keyword>
<dbReference type="RefSeq" id="WP_011819815.1">
    <property type="nucleotide sequence ID" value="NC_008817.1"/>
</dbReference>
<dbReference type="InterPro" id="IPR013824">
    <property type="entry name" value="Topo_IA_cen_sub1"/>
</dbReference>
<evidence type="ECO:0000256" key="5">
    <source>
        <dbReference type="ARBA" id="ARBA00023029"/>
    </source>
</evidence>
<dbReference type="PROSITE" id="PS52039">
    <property type="entry name" value="TOPO_IA_2"/>
    <property type="match status" value="1"/>
</dbReference>
<keyword evidence="5 8" id="KW-0799">Topoisomerase</keyword>
<dbReference type="InterPro" id="IPR000380">
    <property type="entry name" value="Topo_IA"/>
</dbReference>
<evidence type="ECO:0000313" key="11">
    <source>
        <dbReference type="EMBL" id="ABM71707.1"/>
    </source>
</evidence>
<dbReference type="NCBIfam" id="TIGR01051">
    <property type="entry name" value="topA_bact"/>
    <property type="match status" value="1"/>
</dbReference>
<dbReference type="Gene3D" id="1.10.460.10">
    <property type="entry name" value="Topoisomerase I, domain 2"/>
    <property type="match status" value="1"/>
</dbReference>
<organism evidence="11 12">
    <name type="scientific">Prochlorococcus marinus (strain MIT 9515)</name>
    <dbReference type="NCBI Taxonomy" id="167542"/>
    <lineage>
        <taxon>Bacteria</taxon>
        <taxon>Bacillati</taxon>
        <taxon>Cyanobacteriota</taxon>
        <taxon>Cyanophyceae</taxon>
        <taxon>Synechococcales</taxon>
        <taxon>Prochlorococcaceae</taxon>
        <taxon>Prochlorococcus</taxon>
    </lineage>
</organism>
<keyword evidence="3" id="KW-0479">Metal-binding</keyword>
<dbReference type="AlphaFoldDB" id="A2BV96"/>
<dbReference type="GeneID" id="60200623"/>
<evidence type="ECO:0000313" key="12">
    <source>
        <dbReference type="Proteomes" id="UP000001589"/>
    </source>
</evidence>
<dbReference type="HOGENOM" id="CLU_002929_2_1_3"/>
<comment type="catalytic activity">
    <reaction evidence="1 8">
        <text>ATP-independent breakage of single-stranded DNA, followed by passage and rejoining.</text>
        <dbReference type="EC" id="5.6.2.1"/>
    </reaction>
</comment>
<evidence type="ECO:0000256" key="3">
    <source>
        <dbReference type="ARBA" id="ARBA00022723"/>
    </source>
</evidence>
<dbReference type="CDD" id="cd00186">
    <property type="entry name" value="TOP1Ac"/>
    <property type="match status" value="1"/>
</dbReference>
<evidence type="ECO:0000256" key="1">
    <source>
        <dbReference type="ARBA" id="ARBA00000213"/>
    </source>
</evidence>
<feature type="site" description="Interaction with DNA" evidence="8">
    <location>
        <position position="153"/>
    </location>
</feature>
<evidence type="ECO:0000256" key="7">
    <source>
        <dbReference type="ARBA" id="ARBA00023235"/>
    </source>
</evidence>
<dbReference type="InterPro" id="IPR013826">
    <property type="entry name" value="Topo_IA_cen_sub3"/>
</dbReference>
<dbReference type="InterPro" id="IPR023405">
    <property type="entry name" value="Topo_IA_core_domain"/>
</dbReference>
<dbReference type="Pfam" id="PF01131">
    <property type="entry name" value="Topoisom_bac"/>
    <property type="match status" value="1"/>
</dbReference>
<dbReference type="PANTHER" id="PTHR42785">
    <property type="entry name" value="DNA TOPOISOMERASE, TYPE IA, CORE"/>
    <property type="match status" value="1"/>
</dbReference>
<dbReference type="InterPro" id="IPR025589">
    <property type="entry name" value="Toprim_C_rpt"/>
</dbReference>
<protein>
    <recommendedName>
        <fullName evidence="8">DNA topoisomerase 1</fullName>
        <ecNumber evidence="8">5.6.2.1</ecNumber>
    </recommendedName>
    <alternativeName>
        <fullName evidence="8">DNA topoisomerase I</fullName>
    </alternativeName>
</protein>
<feature type="site" description="Interaction with DNA" evidence="8">
    <location>
        <position position="33"/>
    </location>
</feature>
<accession>A2BV96</accession>
<dbReference type="EC" id="5.6.2.1" evidence="8"/>
<dbReference type="PRINTS" id="PR00417">
    <property type="entry name" value="PRTPISMRASEI"/>
</dbReference>
<dbReference type="GO" id="GO:0003917">
    <property type="term" value="F:DNA topoisomerase type I (single strand cut, ATP-independent) activity"/>
    <property type="evidence" value="ECO:0007669"/>
    <property type="project" value="UniProtKB-UniRule"/>
</dbReference>
<reference evidence="11 12" key="1">
    <citation type="journal article" date="2007" name="PLoS Genet.">
        <title>Patterns and implications of gene gain and loss in the evolution of Prochlorococcus.</title>
        <authorList>
            <person name="Kettler G.C."/>
            <person name="Martiny A.C."/>
            <person name="Huang K."/>
            <person name="Zucker J."/>
            <person name="Coleman M.L."/>
            <person name="Rodrigue S."/>
            <person name="Chen F."/>
            <person name="Lapidus A."/>
            <person name="Ferriera S."/>
            <person name="Johnson J."/>
            <person name="Steglich C."/>
            <person name="Church G.M."/>
            <person name="Richardson P."/>
            <person name="Chisholm S.W."/>
        </authorList>
    </citation>
    <scope>NUCLEOTIDE SEQUENCE [LARGE SCALE GENOMIC DNA]</scope>
    <source>
        <strain evidence="11 12">MIT 9515</strain>
    </source>
</reference>
<dbReference type="eggNOG" id="COG0550">
    <property type="taxonomic scope" value="Bacteria"/>
</dbReference>
<dbReference type="Gene3D" id="3.40.50.140">
    <property type="match status" value="1"/>
</dbReference>
<dbReference type="Pfam" id="PF01751">
    <property type="entry name" value="Toprim"/>
    <property type="match status" value="1"/>
</dbReference>
<feature type="site" description="Interaction with DNA" evidence="8">
    <location>
        <position position="323"/>
    </location>
</feature>
<dbReference type="InterPro" id="IPR013497">
    <property type="entry name" value="Topo_IA_cen"/>
</dbReference>
<feature type="active site" description="O-(5'-phospho-DNA)-tyrosine intermediate" evidence="8">
    <location>
        <position position="321"/>
    </location>
</feature>
<dbReference type="GO" id="GO:0046872">
    <property type="term" value="F:metal ion binding"/>
    <property type="evidence" value="ECO:0007669"/>
    <property type="project" value="UniProtKB-KW"/>
</dbReference>
<proteinExistence type="inferred from homology"/>
<dbReference type="KEGG" id="pmc:P9515_04981"/>
<dbReference type="SMART" id="SM00436">
    <property type="entry name" value="TOP1Bc"/>
    <property type="match status" value="1"/>
</dbReference>
<dbReference type="InterPro" id="IPR003602">
    <property type="entry name" value="Topo_IA_DNA-bd_dom"/>
</dbReference>
<feature type="site" description="Interaction with DNA" evidence="8">
    <location>
        <position position="168"/>
    </location>
</feature>
<dbReference type="InterPro" id="IPR028612">
    <property type="entry name" value="Topoisom_1_IA"/>
</dbReference>
<dbReference type="GO" id="GO:0003677">
    <property type="term" value="F:DNA binding"/>
    <property type="evidence" value="ECO:0007669"/>
    <property type="project" value="UniProtKB-KW"/>
</dbReference>
<dbReference type="PANTHER" id="PTHR42785:SF1">
    <property type="entry name" value="DNA TOPOISOMERASE"/>
    <property type="match status" value="1"/>
</dbReference>
<dbReference type="Gene3D" id="1.10.290.10">
    <property type="entry name" value="Topoisomerase I, domain 4"/>
    <property type="match status" value="1"/>
</dbReference>
<comment type="function">
    <text evidence="8">Releases the supercoiling and torsional tension of DNA, which is introduced during the DNA replication and transcription, by transiently cleaving and rejoining one strand of the DNA duplex. Introduces a single-strand break via transesterification at a target site in duplex DNA. The scissile phosphodiester is attacked by the catalytic tyrosine of the enzyme, resulting in the formation of a DNA-(5'-phosphotyrosyl)-enzyme intermediate and the expulsion of a 3'-OH DNA strand. The free DNA strand then undergoes passage around the unbroken strand, thus removing DNA supercoils. Finally, in the religation step, the DNA 3'-OH attacks the covalent intermediate to expel the active-site tyrosine and restore the DNA phosphodiester backbone.</text>
</comment>
<dbReference type="OrthoDB" id="9804262at2"/>
<keyword evidence="7 8" id="KW-0413">Isomerase</keyword>
<evidence type="ECO:0000256" key="8">
    <source>
        <dbReference type="HAMAP-Rule" id="MF_00952"/>
    </source>
</evidence>
<gene>
    <name evidence="8 11" type="primary">topA</name>
    <name evidence="11" type="ordered locus">P9515_04981</name>
</gene>
<dbReference type="PROSITE" id="PS50880">
    <property type="entry name" value="TOPRIM"/>
    <property type="match status" value="1"/>
</dbReference>
<evidence type="ECO:0000259" key="9">
    <source>
        <dbReference type="PROSITE" id="PS50880"/>
    </source>
</evidence>
<feature type="site" description="Interaction with DNA" evidence="8">
    <location>
        <position position="152"/>
    </location>
</feature>
<name>A2BV96_PROM5</name>
<evidence type="ECO:0000256" key="6">
    <source>
        <dbReference type="ARBA" id="ARBA00023125"/>
    </source>
</evidence>
<feature type="domain" description="Topo IA-type catalytic" evidence="10">
    <location>
        <begin position="142"/>
        <end position="584"/>
    </location>
</feature>
<dbReference type="InterPro" id="IPR023406">
    <property type="entry name" value="Topo_IA_AS"/>
</dbReference>
<dbReference type="PROSITE" id="PS00396">
    <property type="entry name" value="TOPO_IA_1"/>
    <property type="match status" value="1"/>
</dbReference>
<dbReference type="GO" id="GO:0006265">
    <property type="term" value="P:DNA topological change"/>
    <property type="evidence" value="ECO:0007669"/>
    <property type="project" value="UniProtKB-UniRule"/>
</dbReference>
<evidence type="ECO:0000259" key="10">
    <source>
        <dbReference type="PROSITE" id="PS52039"/>
    </source>
</evidence>
<keyword evidence="6 8" id="KW-0238">DNA-binding</keyword>
<dbReference type="SUPFAM" id="SSF56712">
    <property type="entry name" value="Prokaryotic type I DNA topoisomerase"/>
    <property type="match status" value="1"/>
</dbReference>
<dbReference type="SMART" id="SM00437">
    <property type="entry name" value="TOP1Ac"/>
    <property type="match status" value="1"/>
</dbReference>
<feature type="region of interest" description="Interaction with DNA" evidence="8">
    <location>
        <begin position="176"/>
        <end position="181"/>
    </location>
</feature>
<sequence length="870" mass="97757">MDHTLVIVESPTKAKTIRRFLPPNYEVLASMGHVRDLPKGAAEIPASVKKEKWSRIGVNTTEDFEPLYIVPKEKKKVVKDLKNALKDATQLLLATDEDREGESISWHLMQILKPKIPTKRMVFHEITKKAINKALDETREIDMELVQAQETRRILDRLFGYELSPLLWKKVAPRLSAGRVQSVSVRLLVNKERERRAFKKATYWGLKATLLKDNVFFDSKLSSLSGQKISNGSDFDEKTGKLKNGNKSLILNEERAKSLLKSLSEEKWRVIKIEKKPTTRKPVPPFTTSTLQQEANRKLRLSARETMRCAQGLYERGFITYMRTDSVHLSEQAIRAARECVQSRYGKEYLSSSVRQFNSKERNAQEAHEAIRPAGEVFKTPSDTDLAGRDLSLYELIWKRTVASQMAEARLTMVNAEIEVGEGLFKSSGKSIDFAGFFRAYVEGSDDPSASLEQQEVILPNLTLGSTLEVASKEATYHETKSPARYTEAALVKVLEKEGIGRPSTYASIIGTIVDRGYANISSNSLSPTFTAFAVTALLEEHFPDLVDTTFTAKMESSLDEISSGNLEWLPYLETFYKGKNGLEVKVQKTEGDIDGKAYRQVDFDDLPCVVRIGSNGPWLEGVKIDESGNEIQAKGNLPMDITPGDLDKKKVDQILSGPSDLGTDPKTGEQVFLRFGPYGPYVQLGNIEEGKAKPRRASLPKDLKTDDLSLSEALELLSLPKLLGEHPEGGIVEADRGRFGPYIKWIKDEDTSENRSLKKEDDVFKVDLKRALEILAMPKLGRGGQEVIKDFGKPKELNDKVQVLNGKYGIYVKCGKINVSLPKDTDLEKFTIENALILLEEKMKDKKVSVFKKNKVISKKTKKNKKIKK</sequence>
<dbReference type="STRING" id="167542.P9515_04981"/>
<comment type="subunit">
    <text evidence="8">Monomer.</text>
</comment>
<evidence type="ECO:0000256" key="2">
    <source>
        <dbReference type="ARBA" id="ARBA00009446"/>
    </source>
</evidence>
<dbReference type="SMART" id="SM00493">
    <property type="entry name" value="TOPRIM"/>
    <property type="match status" value="1"/>
</dbReference>
<dbReference type="InterPro" id="IPR013825">
    <property type="entry name" value="Topo_IA_cen_sub2"/>
</dbReference>
<dbReference type="EMBL" id="CP000552">
    <property type="protein sequence ID" value="ABM71707.1"/>
    <property type="molecule type" value="Genomic_DNA"/>
</dbReference>
<dbReference type="HAMAP" id="MF_00952">
    <property type="entry name" value="Topoisom_1_prok"/>
    <property type="match status" value="1"/>
</dbReference>
<comment type="similarity">
    <text evidence="2 8">Belongs to the type IA topoisomerase family.</text>
</comment>
<feature type="site" description="Interaction with DNA" evidence="8">
    <location>
        <position position="156"/>
    </location>
</feature>
<dbReference type="Proteomes" id="UP000001589">
    <property type="component" value="Chromosome"/>
</dbReference>
<feature type="site" description="Interaction with DNA" evidence="8">
    <location>
        <position position="161"/>
    </location>
</feature>
<dbReference type="InterPro" id="IPR005733">
    <property type="entry name" value="TopoI_bac-type"/>
</dbReference>
<dbReference type="InterPro" id="IPR006171">
    <property type="entry name" value="TOPRIM_dom"/>
</dbReference>
<dbReference type="InterPro" id="IPR003601">
    <property type="entry name" value="Topo_IA_2"/>
</dbReference>
<dbReference type="Gene3D" id="2.70.20.10">
    <property type="entry name" value="Topoisomerase I, domain 3"/>
    <property type="match status" value="1"/>
</dbReference>